<dbReference type="SUPFAM" id="SSF56752">
    <property type="entry name" value="D-aminoacid aminotransferase-like PLP-dependent enzymes"/>
    <property type="match status" value="1"/>
</dbReference>
<keyword evidence="1" id="KW-0032">Aminotransferase</keyword>
<dbReference type="NCBIfam" id="NF006734">
    <property type="entry name" value="PRK09266.1"/>
    <property type="match status" value="1"/>
</dbReference>
<dbReference type="GO" id="GO:0016829">
    <property type="term" value="F:lyase activity"/>
    <property type="evidence" value="ECO:0007669"/>
    <property type="project" value="UniProtKB-KW"/>
</dbReference>
<dbReference type="AlphaFoldDB" id="A0A853AFI8"/>
<dbReference type="Proteomes" id="UP000587002">
    <property type="component" value="Unassembled WGS sequence"/>
</dbReference>
<dbReference type="InterPro" id="IPR036038">
    <property type="entry name" value="Aminotransferase-like"/>
</dbReference>
<protein>
    <submittedName>
        <fullName evidence="1">Branched-subunit amino acid aminotransferase/4-amino-4-deoxychorismate lyase</fullName>
    </submittedName>
</protein>
<dbReference type="InterPro" id="IPR001544">
    <property type="entry name" value="Aminotrans_IV"/>
</dbReference>
<dbReference type="GO" id="GO:0008483">
    <property type="term" value="F:transaminase activity"/>
    <property type="evidence" value="ECO:0007669"/>
    <property type="project" value="UniProtKB-KW"/>
</dbReference>
<accession>A0A853AFI8</accession>
<dbReference type="Gene3D" id="3.20.10.10">
    <property type="entry name" value="D-amino Acid Aminotransferase, subunit A, domain 2"/>
    <property type="match status" value="1"/>
</dbReference>
<evidence type="ECO:0000313" key="2">
    <source>
        <dbReference type="Proteomes" id="UP000587002"/>
    </source>
</evidence>
<keyword evidence="2" id="KW-1185">Reference proteome</keyword>
<gene>
    <name evidence="1" type="ORF">HNR68_001358</name>
</gene>
<keyword evidence="1" id="KW-0456">Lyase</keyword>
<keyword evidence="1" id="KW-0808">Transferase</keyword>
<evidence type="ECO:0000313" key="1">
    <source>
        <dbReference type="EMBL" id="NYI82728.1"/>
    </source>
</evidence>
<dbReference type="RefSeq" id="WP_179718711.1">
    <property type="nucleotide sequence ID" value="NZ_BAABFH010000001.1"/>
</dbReference>
<name>A0A853AFI8_9PSEU</name>
<dbReference type="EMBL" id="JACCFJ010000001">
    <property type="protein sequence ID" value="NYI82728.1"/>
    <property type="molecule type" value="Genomic_DNA"/>
</dbReference>
<dbReference type="InterPro" id="IPR043132">
    <property type="entry name" value="BCAT-like_C"/>
</dbReference>
<comment type="caution">
    <text evidence="1">The sequence shown here is derived from an EMBL/GenBank/DDBJ whole genome shotgun (WGS) entry which is preliminary data.</text>
</comment>
<sequence length="258" mass="27951">MTHYAVHRNGKPATVEDLAPLAFGPYAHMTAMQVRDGRVRGLDLHLERVRTASLAMYGQALPDEQVRSCLRAAVDASPADHALMANVYENGDTLDVLVRTSPPKSGPAGPLSLMTVEHERVLPELKHVGDVVKTYYPRQAVARGFDDAAFVDRQGRFSEASIYNLAFWDGEAVVWPEGPMLVGTMMGVVRRQLDRLGAPQRTAEVRPADLPGLAGAVVLNSRTPGVAVHRIDDTPVPVAPDFVDLLHHAHAAEPPVAP</sequence>
<organism evidence="1 2">
    <name type="scientific">Saccharopolyspora hordei</name>
    <dbReference type="NCBI Taxonomy" id="1838"/>
    <lineage>
        <taxon>Bacteria</taxon>
        <taxon>Bacillati</taxon>
        <taxon>Actinomycetota</taxon>
        <taxon>Actinomycetes</taxon>
        <taxon>Pseudonocardiales</taxon>
        <taxon>Pseudonocardiaceae</taxon>
        <taxon>Saccharopolyspora</taxon>
    </lineage>
</organism>
<reference evidence="1 2" key="1">
    <citation type="submission" date="2020-07" db="EMBL/GenBank/DDBJ databases">
        <title>Sequencing the genomes of 1000 actinobacteria strains.</title>
        <authorList>
            <person name="Klenk H.-P."/>
        </authorList>
    </citation>
    <scope>NUCLEOTIDE SEQUENCE [LARGE SCALE GENOMIC DNA]</scope>
    <source>
        <strain evidence="1 2">DSM 44065</strain>
    </source>
</reference>
<proteinExistence type="predicted"/>
<dbReference type="Pfam" id="PF01063">
    <property type="entry name" value="Aminotran_4"/>
    <property type="match status" value="1"/>
</dbReference>